<evidence type="ECO:0000313" key="1">
    <source>
        <dbReference type="EMBL" id="OIQ66356.1"/>
    </source>
</evidence>
<dbReference type="AlphaFoldDB" id="A0A1J5PFP0"/>
<gene>
    <name evidence="1" type="ORF">GALL_520760</name>
</gene>
<accession>A0A1J5PFP0</accession>
<sequence length="114" mass="12128">MAVAISPIVQVFRYDHIGHGDQRGCVGGGANEHMLIGQLLAGHRYAWIDANDTGSVIPSMLEVLHCSGTESSVAGTPAPHQDQFGIDEIRRLPPRRFVVVGAIGDTDGKHLGFG</sequence>
<name>A0A1J5PFP0_9ZZZZ</name>
<protein>
    <submittedName>
        <fullName evidence="1">Uncharacterized protein</fullName>
    </submittedName>
</protein>
<proteinExistence type="predicted"/>
<reference evidence="1" key="1">
    <citation type="submission" date="2016-10" db="EMBL/GenBank/DDBJ databases">
        <title>Sequence of Gallionella enrichment culture.</title>
        <authorList>
            <person name="Poehlein A."/>
            <person name="Muehling M."/>
            <person name="Daniel R."/>
        </authorList>
    </citation>
    <scope>NUCLEOTIDE SEQUENCE</scope>
</reference>
<dbReference type="EMBL" id="MLJW01006664">
    <property type="protein sequence ID" value="OIQ66356.1"/>
    <property type="molecule type" value="Genomic_DNA"/>
</dbReference>
<organism evidence="1">
    <name type="scientific">mine drainage metagenome</name>
    <dbReference type="NCBI Taxonomy" id="410659"/>
    <lineage>
        <taxon>unclassified sequences</taxon>
        <taxon>metagenomes</taxon>
        <taxon>ecological metagenomes</taxon>
    </lineage>
</organism>
<comment type="caution">
    <text evidence="1">The sequence shown here is derived from an EMBL/GenBank/DDBJ whole genome shotgun (WGS) entry which is preliminary data.</text>
</comment>